<sequence length="136" mass="15169">MGHEKTTRLRPTVHTALAAGVRQQAGDAGDGLKSVLAQTFDQYVFTRVDHILSLAEADDDGYRQTVKDASNALDRLLALARRLKTQQPEMLGLVMDFESWAGLESGKAAEIAYRQGLRDSSQLRQEFMAYLQQQQD</sequence>
<keyword evidence="2" id="KW-1185">Reference proteome</keyword>
<evidence type="ECO:0000313" key="2">
    <source>
        <dbReference type="Proteomes" id="UP000320776"/>
    </source>
</evidence>
<evidence type="ECO:0000313" key="1">
    <source>
        <dbReference type="EMBL" id="QDR78900.1"/>
    </source>
</evidence>
<protein>
    <submittedName>
        <fullName evidence="1">Uncharacterized protein</fullName>
    </submittedName>
</protein>
<reference evidence="1 2" key="1">
    <citation type="submission" date="2019-02" db="EMBL/GenBank/DDBJ databases">
        <title>Closed genome of Sporomusa termitida DSM 4440.</title>
        <authorList>
            <person name="Poehlein A."/>
            <person name="Daniel R."/>
        </authorList>
    </citation>
    <scope>NUCLEOTIDE SEQUENCE [LARGE SCALE GENOMIC DNA]</scope>
    <source>
        <strain evidence="1 2">DSM 4440</strain>
    </source>
</reference>
<dbReference type="Proteomes" id="UP000320776">
    <property type="component" value="Chromosome"/>
</dbReference>
<proteinExistence type="predicted"/>
<dbReference type="AlphaFoldDB" id="A0A517DNG0"/>
<dbReference type="EMBL" id="CP036259">
    <property type="protein sequence ID" value="QDR78900.1"/>
    <property type="molecule type" value="Genomic_DNA"/>
</dbReference>
<gene>
    <name evidence="1" type="ORF">SPTER_01500</name>
</gene>
<dbReference type="OrthoDB" id="1684056at2"/>
<accession>A0A517DNG0</accession>
<name>A0A517DNG0_9FIRM</name>
<dbReference type="RefSeq" id="WP_144348612.1">
    <property type="nucleotide sequence ID" value="NZ_CP036259.1"/>
</dbReference>
<dbReference type="KEGG" id="sted:SPTER_01500"/>
<organism evidence="1 2">
    <name type="scientific">Sporomusa termitida</name>
    <dbReference type="NCBI Taxonomy" id="2377"/>
    <lineage>
        <taxon>Bacteria</taxon>
        <taxon>Bacillati</taxon>
        <taxon>Bacillota</taxon>
        <taxon>Negativicutes</taxon>
        <taxon>Selenomonadales</taxon>
        <taxon>Sporomusaceae</taxon>
        <taxon>Sporomusa</taxon>
    </lineage>
</organism>